<name>A0A0F9A485_9ZZZZ</name>
<dbReference type="AlphaFoldDB" id="A0A0F9A485"/>
<dbReference type="EMBL" id="LAZR01044595">
    <property type="protein sequence ID" value="KKL04270.1"/>
    <property type="molecule type" value="Genomic_DNA"/>
</dbReference>
<sequence length="179" mass="20696">MPPAFSLGGTIMLTILQALKKIKHLDRKIEKTRERIQKWCSYIDPLEAPPQYDTNKLMQSLNDLLAEKARLRHALHTTNALHTVDYKRVKVTVDELLITATVTIPAMINALKLQRRKEKPYGLKDDPNWEESQRPKVVMQYDPSGRDKTIDKLENDLMEIETLLDEVNITTDISQYLKA</sequence>
<evidence type="ECO:0000313" key="1">
    <source>
        <dbReference type="EMBL" id="KKL04270.1"/>
    </source>
</evidence>
<comment type="caution">
    <text evidence="1">The sequence shown here is derived from an EMBL/GenBank/DDBJ whole genome shotgun (WGS) entry which is preliminary data.</text>
</comment>
<proteinExistence type="predicted"/>
<protein>
    <submittedName>
        <fullName evidence="1">Uncharacterized protein</fullName>
    </submittedName>
</protein>
<organism evidence="1">
    <name type="scientific">marine sediment metagenome</name>
    <dbReference type="NCBI Taxonomy" id="412755"/>
    <lineage>
        <taxon>unclassified sequences</taxon>
        <taxon>metagenomes</taxon>
        <taxon>ecological metagenomes</taxon>
    </lineage>
</organism>
<gene>
    <name evidence="1" type="ORF">LCGC14_2617750</name>
</gene>
<accession>A0A0F9A485</accession>
<dbReference type="Gene3D" id="6.10.320.10">
    <property type="match status" value="1"/>
</dbReference>
<reference evidence="1" key="1">
    <citation type="journal article" date="2015" name="Nature">
        <title>Complex archaea that bridge the gap between prokaryotes and eukaryotes.</title>
        <authorList>
            <person name="Spang A."/>
            <person name="Saw J.H."/>
            <person name="Jorgensen S.L."/>
            <person name="Zaremba-Niedzwiedzka K."/>
            <person name="Martijn J."/>
            <person name="Lind A.E."/>
            <person name="van Eijk R."/>
            <person name="Schleper C."/>
            <person name="Guy L."/>
            <person name="Ettema T.J."/>
        </authorList>
    </citation>
    <scope>NUCLEOTIDE SEQUENCE</scope>
</reference>